<dbReference type="Proteomes" id="UP000324233">
    <property type="component" value="Chromosome"/>
</dbReference>
<dbReference type="Gene3D" id="2.20.130.20">
    <property type="match status" value="1"/>
</dbReference>
<evidence type="ECO:0000256" key="2">
    <source>
        <dbReference type="SAM" id="SignalP"/>
    </source>
</evidence>
<dbReference type="Pfam" id="PF07678">
    <property type="entry name" value="TED_complement"/>
    <property type="match status" value="1"/>
</dbReference>
<dbReference type="InterPro" id="IPR002890">
    <property type="entry name" value="MG2"/>
</dbReference>
<dbReference type="Pfam" id="PF17973">
    <property type="entry name" value="bMG10"/>
    <property type="match status" value="1"/>
</dbReference>
<dbReference type="KEGG" id="agv:OJF2_18560"/>
<proteinExistence type="inferred from homology"/>
<dbReference type="PANTHER" id="PTHR40094:SF1">
    <property type="entry name" value="UBIQUITIN DOMAIN-CONTAINING PROTEIN"/>
    <property type="match status" value="1"/>
</dbReference>
<dbReference type="RefSeq" id="WP_148593169.1">
    <property type="nucleotide sequence ID" value="NZ_CP042997.1"/>
</dbReference>
<dbReference type="CDD" id="cd02891">
    <property type="entry name" value="A2M_like"/>
    <property type="match status" value="1"/>
</dbReference>
<dbReference type="InterPro" id="IPR011626">
    <property type="entry name" value="Alpha-macroglobulin_TED"/>
</dbReference>
<reference evidence="5 6" key="1">
    <citation type="submission" date="2019-08" db="EMBL/GenBank/DDBJ databases">
        <title>Deep-cultivation of Planctomycetes and their phenomic and genomic characterization uncovers novel biology.</title>
        <authorList>
            <person name="Wiegand S."/>
            <person name="Jogler M."/>
            <person name="Boedeker C."/>
            <person name="Pinto D."/>
            <person name="Vollmers J."/>
            <person name="Rivas-Marin E."/>
            <person name="Kohn T."/>
            <person name="Peeters S.H."/>
            <person name="Heuer A."/>
            <person name="Rast P."/>
            <person name="Oberbeckmann S."/>
            <person name="Bunk B."/>
            <person name="Jeske O."/>
            <person name="Meyerdierks A."/>
            <person name="Storesund J.E."/>
            <person name="Kallscheuer N."/>
            <person name="Luecker S."/>
            <person name="Lage O.M."/>
            <person name="Pohl T."/>
            <person name="Merkel B.J."/>
            <person name="Hornburger P."/>
            <person name="Mueller R.-W."/>
            <person name="Bruemmer F."/>
            <person name="Labrenz M."/>
            <person name="Spormann A.M."/>
            <person name="Op den Camp H."/>
            <person name="Overmann J."/>
            <person name="Amann R."/>
            <person name="Jetten M.S.M."/>
            <person name="Mascher T."/>
            <person name="Medema M.H."/>
            <person name="Devos D.P."/>
            <person name="Kaster A.-K."/>
            <person name="Ovreas L."/>
            <person name="Rohde M."/>
            <person name="Galperin M.Y."/>
            <person name="Jogler C."/>
        </authorList>
    </citation>
    <scope>NUCLEOTIDE SEQUENCE [LARGE SCALE GENOMIC DNA]</scope>
    <source>
        <strain evidence="5 6">OJF2</strain>
    </source>
</reference>
<protein>
    <submittedName>
        <fullName evidence="5">MG2 domain protein</fullName>
    </submittedName>
</protein>
<dbReference type="SMART" id="SM01359">
    <property type="entry name" value="A2M_N_2"/>
    <property type="match status" value="1"/>
</dbReference>
<feature type="signal peptide" evidence="2">
    <location>
        <begin position="1"/>
        <end position="19"/>
    </location>
</feature>
<dbReference type="OrthoDB" id="9767116at2"/>
<feature type="domain" description="Alpha-2-macroglobulin" evidence="4">
    <location>
        <begin position="1301"/>
        <end position="1391"/>
    </location>
</feature>
<dbReference type="InterPro" id="IPR047565">
    <property type="entry name" value="Alpha-macroglob_thiol-ester_cl"/>
</dbReference>
<evidence type="ECO:0000313" key="6">
    <source>
        <dbReference type="Proteomes" id="UP000324233"/>
    </source>
</evidence>
<dbReference type="InterPro" id="IPR011625">
    <property type="entry name" value="A2M_N_BRD"/>
</dbReference>
<name>A0A5B9VZY9_9BACT</name>
<dbReference type="InterPro" id="IPR001599">
    <property type="entry name" value="Macroglobln_a2"/>
</dbReference>
<feature type="domain" description="Alpha-2-macroglobulin bait region" evidence="3">
    <location>
        <begin position="1014"/>
        <end position="1155"/>
    </location>
</feature>
<dbReference type="Gene3D" id="2.60.40.1930">
    <property type="match status" value="1"/>
</dbReference>
<dbReference type="SUPFAM" id="SSF48239">
    <property type="entry name" value="Terpenoid cyclases/Protein prenyltransferases"/>
    <property type="match status" value="1"/>
</dbReference>
<dbReference type="PANTHER" id="PTHR40094">
    <property type="entry name" value="ALPHA-2-MACROGLOBULIN HOMOLOG"/>
    <property type="match status" value="1"/>
</dbReference>
<dbReference type="InterPro" id="IPR041555">
    <property type="entry name" value="MG3"/>
</dbReference>
<keyword evidence="6" id="KW-1185">Reference proteome</keyword>
<evidence type="ECO:0000313" key="5">
    <source>
        <dbReference type="EMBL" id="QEH33355.1"/>
    </source>
</evidence>
<dbReference type="SMART" id="SM01419">
    <property type="entry name" value="Thiol-ester_cl"/>
    <property type="match status" value="1"/>
</dbReference>
<dbReference type="InterPro" id="IPR008930">
    <property type="entry name" value="Terpenoid_cyclase/PrenylTrfase"/>
</dbReference>
<evidence type="ECO:0000259" key="4">
    <source>
        <dbReference type="SMART" id="SM01360"/>
    </source>
</evidence>
<comment type="similarity">
    <text evidence="1">Belongs to the protease inhibitor I39 (alpha-2-macroglobulin) family. Bacterial alpha-2-macroglobulin subfamily.</text>
</comment>
<dbReference type="Gene3D" id="1.50.10.20">
    <property type="match status" value="1"/>
</dbReference>
<dbReference type="GO" id="GO:0005615">
    <property type="term" value="C:extracellular space"/>
    <property type="evidence" value="ECO:0007669"/>
    <property type="project" value="InterPro"/>
</dbReference>
<dbReference type="GO" id="GO:0004866">
    <property type="term" value="F:endopeptidase inhibitor activity"/>
    <property type="evidence" value="ECO:0007669"/>
    <property type="project" value="InterPro"/>
</dbReference>
<accession>A0A5B9VZY9</accession>
<dbReference type="Pfam" id="PF01835">
    <property type="entry name" value="MG2"/>
    <property type="match status" value="1"/>
</dbReference>
<evidence type="ECO:0000256" key="1">
    <source>
        <dbReference type="ARBA" id="ARBA00010556"/>
    </source>
</evidence>
<dbReference type="Pfam" id="PF07703">
    <property type="entry name" value="A2M_BRD"/>
    <property type="match status" value="1"/>
</dbReference>
<dbReference type="InterPro" id="IPR051802">
    <property type="entry name" value="YfhM-like"/>
</dbReference>
<organism evidence="5 6">
    <name type="scientific">Aquisphaera giovannonii</name>
    <dbReference type="NCBI Taxonomy" id="406548"/>
    <lineage>
        <taxon>Bacteria</taxon>
        <taxon>Pseudomonadati</taxon>
        <taxon>Planctomycetota</taxon>
        <taxon>Planctomycetia</taxon>
        <taxon>Isosphaerales</taxon>
        <taxon>Isosphaeraceae</taxon>
        <taxon>Aquisphaera</taxon>
    </lineage>
</organism>
<gene>
    <name evidence="5" type="ORF">OJF2_18560</name>
</gene>
<feature type="chain" id="PRO_5022840946" evidence="2">
    <location>
        <begin position="20"/>
        <end position="2053"/>
    </location>
</feature>
<dbReference type="EMBL" id="CP042997">
    <property type="protein sequence ID" value="QEH33355.1"/>
    <property type="molecule type" value="Genomic_DNA"/>
</dbReference>
<dbReference type="SMART" id="SM01360">
    <property type="entry name" value="A2M"/>
    <property type="match status" value="1"/>
</dbReference>
<dbReference type="InterPro" id="IPR013783">
    <property type="entry name" value="Ig-like_fold"/>
</dbReference>
<dbReference type="Pfam" id="PF00207">
    <property type="entry name" value="A2M"/>
    <property type="match status" value="1"/>
</dbReference>
<dbReference type="InterPro" id="IPR041246">
    <property type="entry name" value="Bact_MG10"/>
</dbReference>
<dbReference type="Pfam" id="PF17791">
    <property type="entry name" value="MG3"/>
    <property type="match status" value="1"/>
</dbReference>
<evidence type="ECO:0000259" key="3">
    <source>
        <dbReference type="SMART" id="SM01359"/>
    </source>
</evidence>
<sequence precursor="true">MKTLLLAALTVSVASTVLMGRVAGFFEAPAPKDRNALDQLFRQGNYKECYDGLRALALDAKDDPRLVGQDLTTAISCLMQLNRADEIDEFRDAVIEVHKENWRLLEAAAHSYIDGAQSFGFLVAGKFHRGQHRGGGKMVNAVERDRARAVQLLARATELARTDADRPAAGRCFSSLAAALLVARNHGEAWKLQSLTPLDSLPDYDEFSYGGWGQPATSAPVNDDGSPVYYRVPAGFKQAKNDGERFRWAFAQAVEMDAGLLNSVRMALADFLYGQFGTQTIGGYPMPFGAGNEAEADIAGLESLKDEETIARLATGVRRFTLPDEFNPIKIYQAIAADPRTGYGQDALGRLVMAFENRRQFARAAEYLRQSIAQYGDPGGGKAQQLNQIVGAWGAFEPTMTQPAGRGATLDFVYRNGRRVRFEAHEINVAKLLADVKEYLSSRPPQLDWQRMDVSDVGNRLIALNQQQYLGRHVAGWDLDLEPREGHRDRRVSVTTPLQKAGAYLISARMQGGNTCFIVAWLDDTAIVKKSLDQKVYYFVADARNGRPIPGADVQLLGWRSIQVPGKNEFRTETKSLGAKADEYGQVRVPTSDLGDQQGTFQWVTTATTPEGRLAYLGFNPIWGGQAYDPDYDQVKTYTITDRPVYRPGQSVRFKFWVAHARYDQPEASDFAGKSFQVLVQNPKGEKVFERGFTADPYGGFDGSFELASDATLGVYGISIPNMGGGSFRVEEYKKPEFEVSVEAPSKPVMLGEKVSAKVEAKYYFGGPVAEGKVKYKVTRTTATAQWYPAARWDWLFGAGYWWFAADSAWYPGWDRWGVTRPAPWWLPRPSAPPEVVAEGEVPLKADGTYSIEIDTGLAKAAHPDQDHRYEISASVTDQSRRTIDGSGTVLVARKPFSVTTWLDRGHYRAGDSIEAGLKAQTLDHKPVAGKGTLKLLKVNYDAESNPVETPVESWPIELDGRGEFRQTVKAAAPGQYRLSAVVADEQGHSVEGGYLFSILGQGFDGASFRFNDLEIIPDRKEYRAGESVKLLINANQVDSTVLLFVRPTNNTYLPPKVVTLRGKSLVEDVGVVPRDMPNFFIEALSVAGGKVHSEVREIAVPPESRVAEVSVEPSQPTYKPGQKAKVKVRLTGPDGRPFVGSTVLAVYDKAVEYISGGSNVPEIKEFFWQWKRSFFPQTESSLDRSFGSMTRPGEVAMRALGPFGGAVELDVLRTQRGGYRARWNTMLGRGRMGGMMGGMAMAAPMAAAPAPMSGPVAAAKAESAERFEVAADGVAMPAALEKAPAGEAAQPVVRTNFADTAYWAASVTPDANGNAEVEFNLPESLTTWKVRSWALGPGTKVGQGESEIITSKDLLVRLQAPRFFVQKDEVVLSANVHNKLKSGKSVQVVLETEGSVLEPLDESSRTLSVAAGGEARVDWRVRVAQEGQAVIRMKAISDEDSDAAQMTFPAYVHGMLKMEAVAGSIRPDGQDAEVTLNVPADRRPEQSRLEVRYSPTLAGALVDALPYLADYPYGCTEQTLNRFLPTVITQRILIDMGVDLKSIRDKRTNLNAQQLGDAKERAAQWRQYEHNPVYDIDEVRKMASAGLQRLADMQLSDGGWGWFSGFGEYASPHTTALVVHGLQIARGNDLAVPPEALQRGVAWLQKHQAEQVKLLHNGISETRPYKQAADDTDALVFMVLADAGLRDEAMLGFLDRDRVRLSLYARGLFGLALEKLGEKEKLAAVLQNFRQYVVEDAENQTAYLKLPNEGYWWWWYGSEIETQAFYLKLLARTEPKGELAPRLVKYLLNNRQHGHYWKSTRDTSYCIEAMADYLKASGEDRPDMTVTISLDGRPRKEVKITPSNLFAFDNALVLEGKQLESGAHKLTFARRGTGPLYFNAYLTNFTLEDPIARAGLEVKVGRKVYRLVREDKSVDVAGGRGQAVSQRVEKYRREPISDGAVLKSGELVEVELEIDSKNDYEYLLFEDYKAAGFEPVEVRSGYNGNDLGAYVEFRDDRVAFFARTLARGKHSVSYRLRAEIPGRFHALPARAQAMYAPELRGNSDEIRLGIED</sequence>
<keyword evidence="2" id="KW-0732">Signal</keyword>
<dbReference type="Gene3D" id="2.60.40.10">
    <property type="entry name" value="Immunoglobulins"/>
    <property type="match status" value="1"/>
</dbReference>